<dbReference type="InterPro" id="IPR027417">
    <property type="entry name" value="P-loop_NTPase"/>
</dbReference>
<dbReference type="InterPro" id="IPR058852">
    <property type="entry name" value="HTH_77"/>
</dbReference>
<evidence type="ECO:0000256" key="1">
    <source>
        <dbReference type="PROSITE-ProRule" id="PRU00339"/>
    </source>
</evidence>
<dbReference type="InterPro" id="IPR002182">
    <property type="entry name" value="NB-ARC"/>
</dbReference>
<dbReference type="Pfam" id="PF13432">
    <property type="entry name" value="TPR_16"/>
    <property type="match status" value="1"/>
</dbReference>
<keyword evidence="1" id="KW-0802">TPR repeat</keyword>
<dbReference type="GO" id="GO:0006355">
    <property type="term" value="P:regulation of DNA-templated transcription"/>
    <property type="evidence" value="ECO:0007669"/>
    <property type="project" value="InterPro"/>
</dbReference>
<evidence type="ECO:0000313" key="4">
    <source>
        <dbReference type="Proteomes" id="UP000290365"/>
    </source>
</evidence>
<dbReference type="PRINTS" id="PR00038">
    <property type="entry name" value="HTHLUXR"/>
</dbReference>
<sequence length="953" mass="106709">MREVIKREKQEGLVDTLQRFQLKATQLPALLNSTIGRNGEISAIEALLRRDDIRLVSLTGPGGVGKTRLAVEVARGLAVQFKDGLFFISLAPLRNPEQVLVVIAQKIGLENVAERDLAQRLHNYLREKQLCLLLDNCEHLLEAAPFISDLLQAAPQLKVLATSRERLHLNGEQEIVVPPLALPDLEQEEVAMPSAPAVAIALFVERARAVKPSFALTPENYRAIAEICVQLDGLPLAIELAAVRIKLLSPQEILVRLSNRLRLLTQGARDLPVRQQTLRNTLDWSYDLLSESEQRFFRRLGVFVGAWTLEAAEAVALAAEAGEVDVLELLVSLVDKSLVQVVESSSAATRFVLLETIREYALDRLIKQDECDCTQRRYTLFYLRLAEKADEHFHGPEQRLWLQRLDQEAPHLWAALRWSIERQETELALRLASALQEFVALRSSLREGRSWFEEVLSLPDVQNYVALRARVLLGAGTMLRLRSDLDRARDYFQACKEVAETLDDRRIYALALGMLALLELYPGRYENAWKLAEAGWQAIEPYTDKWYRGALHRIAGDVAGRQGNFAVARTRYAVSLMLFKEVGDLRSLADSFISLGSLMRSRAKLATAHFLYQKGLLLFREMADRWGQLTCLNSMGEALWIQGKYEQARSCFMESLELVAVLGDRAEKATALTGLGQVAFCLGDLAQAASYFKEALQLAREISYQPCLALVLCGMGELAWQQRDLPRALSCYERSLKLAQGMGDKLTQVRAFYGLGTVACSQQDYVRACTLLKQGIHLAWDLDNRVGLAAALEALAWLCLRVDLPERAAVFCGASDTLRESLPAPLAPVYRENGEKMLLRLRAELGSLALHENMVLGRTLHLVQVMAMVARIHIPEQPARPPEKSPETLPYGLTRRELDVLRLLARGYPDARIAELLVISPRTVNTHLRSIYAKLDVSSRSAATRVAIEHGLS</sequence>
<dbReference type="SUPFAM" id="SSF52540">
    <property type="entry name" value="P-loop containing nucleoside triphosphate hydrolases"/>
    <property type="match status" value="1"/>
</dbReference>
<reference evidence="3 4" key="1">
    <citation type="submission" date="2019-01" db="EMBL/GenBank/DDBJ databases">
        <title>Ktedonosporobacter rubrisoli SCAWS-G2.</title>
        <authorList>
            <person name="Huang Y."/>
            <person name="Yan B."/>
        </authorList>
    </citation>
    <scope>NUCLEOTIDE SEQUENCE [LARGE SCALE GENOMIC DNA]</scope>
    <source>
        <strain evidence="3 4">SCAWS-G2</strain>
    </source>
</reference>
<dbReference type="GO" id="GO:0003677">
    <property type="term" value="F:DNA binding"/>
    <property type="evidence" value="ECO:0007669"/>
    <property type="project" value="InterPro"/>
</dbReference>
<evidence type="ECO:0000313" key="3">
    <source>
        <dbReference type="EMBL" id="QBD80934.1"/>
    </source>
</evidence>
<feature type="domain" description="HTH luxR-type" evidence="2">
    <location>
        <begin position="886"/>
        <end position="951"/>
    </location>
</feature>
<dbReference type="Pfam" id="PF13424">
    <property type="entry name" value="TPR_12"/>
    <property type="match status" value="1"/>
</dbReference>
<dbReference type="Pfam" id="PF00196">
    <property type="entry name" value="GerE"/>
    <property type="match status" value="1"/>
</dbReference>
<dbReference type="EMBL" id="CP035758">
    <property type="protein sequence ID" value="QBD80934.1"/>
    <property type="molecule type" value="Genomic_DNA"/>
</dbReference>
<dbReference type="InterPro" id="IPR000792">
    <property type="entry name" value="Tscrpt_reg_LuxR_C"/>
</dbReference>
<dbReference type="SMART" id="SM00421">
    <property type="entry name" value="HTH_LUXR"/>
    <property type="match status" value="1"/>
</dbReference>
<dbReference type="Pfam" id="PF25872">
    <property type="entry name" value="HTH_77"/>
    <property type="match status" value="1"/>
</dbReference>
<protein>
    <submittedName>
        <fullName evidence="3">Tetratricopeptide repeat protein</fullName>
    </submittedName>
</protein>
<dbReference type="PROSITE" id="PS50043">
    <property type="entry name" value="HTH_LUXR_2"/>
    <property type="match status" value="1"/>
</dbReference>
<keyword evidence="4" id="KW-1185">Reference proteome</keyword>
<dbReference type="Gene3D" id="3.40.50.300">
    <property type="entry name" value="P-loop containing nucleotide triphosphate hydrolases"/>
    <property type="match status" value="1"/>
</dbReference>
<feature type="repeat" description="TPR" evidence="1">
    <location>
        <begin position="669"/>
        <end position="702"/>
    </location>
</feature>
<dbReference type="AlphaFoldDB" id="A0A4P6JYZ1"/>
<dbReference type="InterPro" id="IPR011990">
    <property type="entry name" value="TPR-like_helical_dom_sf"/>
</dbReference>
<organism evidence="3 4">
    <name type="scientific">Ktedonosporobacter rubrisoli</name>
    <dbReference type="NCBI Taxonomy" id="2509675"/>
    <lineage>
        <taxon>Bacteria</taxon>
        <taxon>Bacillati</taxon>
        <taxon>Chloroflexota</taxon>
        <taxon>Ktedonobacteria</taxon>
        <taxon>Ktedonobacterales</taxon>
        <taxon>Ktedonosporobacteraceae</taxon>
        <taxon>Ktedonosporobacter</taxon>
    </lineage>
</organism>
<gene>
    <name evidence="3" type="ORF">EPA93_35180</name>
</gene>
<dbReference type="PROSITE" id="PS50005">
    <property type="entry name" value="TPR"/>
    <property type="match status" value="1"/>
</dbReference>
<dbReference type="GO" id="GO:0043531">
    <property type="term" value="F:ADP binding"/>
    <property type="evidence" value="ECO:0007669"/>
    <property type="project" value="InterPro"/>
</dbReference>
<dbReference type="PRINTS" id="PR00364">
    <property type="entry name" value="DISEASERSIST"/>
</dbReference>
<dbReference type="CDD" id="cd06170">
    <property type="entry name" value="LuxR_C_like"/>
    <property type="match status" value="1"/>
</dbReference>
<dbReference type="Proteomes" id="UP000290365">
    <property type="component" value="Chromosome"/>
</dbReference>
<proteinExistence type="predicted"/>
<dbReference type="InterPro" id="IPR016032">
    <property type="entry name" value="Sig_transdc_resp-reg_C-effctor"/>
</dbReference>
<dbReference type="SUPFAM" id="SSF48452">
    <property type="entry name" value="TPR-like"/>
    <property type="match status" value="3"/>
</dbReference>
<dbReference type="PANTHER" id="PTHR47691:SF3">
    <property type="entry name" value="HTH-TYPE TRANSCRIPTIONAL REGULATOR RV0890C-RELATED"/>
    <property type="match status" value="1"/>
</dbReference>
<dbReference type="PANTHER" id="PTHR47691">
    <property type="entry name" value="REGULATOR-RELATED"/>
    <property type="match status" value="1"/>
</dbReference>
<dbReference type="KEGG" id="kbs:EPA93_35180"/>
<dbReference type="Pfam" id="PF00931">
    <property type="entry name" value="NB-ARC"/>
    <property type="match status" value="1"/>
</dbReference>
<dbReference type="InterPro" id="IPR036388">
    <property type="entry name" value="WH-like_DNA-bd_sf"/>
</dbReference>
<evidence type="ECO:0000259" key="2">
    <source>
        <dbReference type="PROSITE" id="PS50043"/>
    </source>
</evidence>
<accession>A0A4P6JYZ1</accession>
<dbReference type="Gene3D" id="1.10.10.10">
    <property type="entry name" value="Winged helix-like DNA-binding domain superfamily/Winged helix DNA-binding domain"/>
    <property type="match status" value="2"/>
</dbReference>
<dbReference type="InterPro" id="IPR019734">
    <property type="entry name" value="TPR_rpt"/>
</dbReference>
<dbReference type="SMART" id="SM00028">
    <property type="entry name" value="TPR"/>
    <property type="match status" value="5"/>
</dbReference>
<dbReference type="SUPFAM" id="SSF46894">
    <property type="entry name" value="C-terminal effector domain of the bipartite response regulators"/>
    <property type="match status" value="1"/>
</dbReference>
<dbReference type="OrthoDB" id="149079at2"/>
<name>A0A4P6JYZ1_KTERU</name>
<dbReference type="Gene3D" id="1.25.40.10">
    <property type="entry name" value="Tetratricopeptide repeat domain"/>
    <property type="match status" value="2"/>
</dbReference>